<evidence type="ECO:0000256" key="3">
    <source>
        <dbReference type="ARBA" id="ARBA00013239"/>
    </source>
</evidence>
<dbReference type="GO" id="GO:0004497">
    <property type="term" value="F:monooxygenase activity"/>
    <property type="evidence" value="ECO:0007669"/>
    <property type="project" value="InterPro"/>
</dbReference>
<evidence type="ECO:0000256" key="2">
    <source>
        <dbReference type="ARBA" id="ARBA00011881"/>
    </source>
</evidence>
<dbReference type="InterPro" id="IPR019791">
    <property type="entry name" value="Haem_peroxidase_animal"/>
</dbReference>
<reference evidence="13 14" key="1">
    <citation type="journal article" date="2019" name="Fungal Biol. Biotechnol.">
        <title>Draft genome sequence of fastidious pathogen Ceratobasidium theobromae, which causes vascular-streak dieback in Theobroma cacao.</title>
        <authorList>
            <person name="Ali S.S."/>
            <person name="Asman A."/>
            <person name="Shao J."/>
            <person name="Firmansyah A.P."/>
            <person name="Susilo A.W."/>
            <person name="Rosmana A."/>
            <person name="McMahon P."/>
            <person name="Junaid M."/>
            <person name="Guest D."/>
            <person name="Kheng T.Y."/>
            <person name="Meinhardt L.W."/>
            <person name="Bailey B.A."/>
        </authorList>
    </citation>
    <scope>NUCLEOTIDE SEQUENCE [LARGE SCALE GENOMIC DNA]</scope>
    <source>
        <strain evidence="13 14">CT2</strain>
    </source>
</reference>
<dbReference type="InterPro" id="IPR017972">
    <property type="entry name" value="Cyt_P450_CS"/>
</dbReference>
<dbReference type="Proteomes" id="UP000383932">
    <property type="component" value="Unassembled WGS sequence"/>
</dbReference>
<dbReference type="SUPFAM" id="SSF48113">
    <property type="entry name" value="Heme-dependent peroxidases"/>
    <property type="match status" value="1"/>
</dbReference>
<dbReference type="InterPro" id="IPR050783">
    <property type="entry name" value="Oxylipin_biosynth_metab"/>
</dbReference>
<accession>A0A5N5QQS9</accession>
<dbReference type="EMBL" id="SSOP01000028">
    <property type="protein sequence ID" value="KAB5593913.1"/>
    <property type="molecule type" value="Genomic_DNA"/>
</dbReference>
<comment type="subunit">
    <text evidence="2">Homotetramer.</text>
</comment>
<evidence type="ECO:0000256" key="12">
    <source>
        <dbReference type="SAM" id="MobiDB-lite"/>
    </source>
</evidence>
<evidence type="ECO:0000256" key="6">
    <source>
        <dbReference type="ARBA" id="ARBA00022723"/>
    </source>
</evidence>
<dbReference type="GO" id="GO:0016705">
    <property type="term" value="F:oxidoreductase activity, acting on paired donors, with incorporation or reduction of molecular oxygen"/>
    <property type="evidence" value="ECO:0007669"/>
    <property type="project" value="InterPro"/>
</dbReference>
<dbReference type="CDD" id="cd20612">
    <property type="entry name" value="CYP_LDS-like_C"/>
    <property type="match status" value="1"/>
</dbReference>
<feature type="binding site" description="axial binding residue" evidence="11">
    <location>
        <position position="578"/>
    </location>
    <ligand>
        <name>heme b</name>
        <dbReference type="ChEBI" id="CHEBI:60344"/>
    </ligand>
    <ligandPart>
        <name>Fe</name>
        <dbReference type="ChEBI" id="CHEBI:18248"/>
    </ligandPart>
</feature>
<dbReference type="Gene3D" id="1.10.640.10">
    <property type="entry name" value="Haem peroxidase domain superfamily, animal type"/>
    <property type="match status" value="1"/>
</dbReference>
<feature type="compositionally biased region" description="Polar residues" evidence="12">
    <location>
        <begin position="434"/>
        <end position="450"/>
    </location>
</feature>
<dbReference type="InterPro" id="IPR010255">
    <property type="entry name" value="Haem_peroxidase_sf"/>
</dbReference>
<feature type="region of interest" description="Disordered" evidence="12">
    <location>
        <begin position="413"/>
        <end position="457"/>
    </location>
</feature>
<keyword evidence="9 11" id="KW-0408">Iron</keyword>
<dbReference type="InterPro" id="IPR036396">
    <property type="entry name" value="Cyt_P450_sf"/>
</dbReference>
<keyword evidence="5 11" id="KW-0349">Heme</keyword>
<evidence type="ECO:0000256" key="11">
    <source>
        <dbReference type="PIRSR" id="PIRSR619791-2"/>
    </source>
</evidence>
<dbReference type="InterPro" id="IPR034812">
    <property type="entry name" value="Ppo-like_N"/>
</dbReference>
<dbReference type="OrthoDB" id="823504at2759"/>
<evidence type="ECO:0000256" key="10">
    <source>
        <dbReference type="ARBA" id="ARBA00023235"/>
    </source>
</evidence>
<dbReference type="CDD" id="cd09817">
    <property type="entry name" value="linoleate_diol_synthase_like"/>
    <property type="match status" value="1"/>
</dbReference>
<dbReference type="GO" id="GO:0005506">
    <property type="term" value="F:iron ion binding"/>
    <property type="evidence" value="ECO:0007669"/>
    <property type="project" value="InterPro"/>
</dbReference>
<dbReference type="PRINTS" id="PR00457">
    <property type="entry name" value="ANPEROXIDASE"/>
</dbReference>
<gene>
    <name evidence="13" type="ORF">CTheo_2639</name>
</gene>
<evidence type="ECO:0000256" key="4">
    <source>
        <dbReference type="ARBA" id="ARBA00022559"/>
    </source>
</evidence>
<comment type="caution">
    <text evidence="13">The sequence shown here is derived from an EMBL/GenBank/DDBJ whole genome shotgun (WGS) entry which is preliminary data.</text>
</comment>
<dbReference type="SUPFAM" id="SSF48264">
    <property type="entry name" value="Cytochrome P450"/>
    <property type="match status" value="1"/>
</dbReference>
<organism evidence="13 14">
    <name type="scientific">Ceratobasidium theobromae</name>
    <dbReference type="NCBI Taxonomy" id="1582974"/>
    <lineage>
        <taxon>Eukaryota</taxon>
        <taxon>Fungi</taxon>
        <taxon>Dikarya</taxon>
        <taxon>Basidiomycota</taxon>
        <taxon>Agaricomycotina</taxon>
        <taxon>Agaricomycetes</taxon>
        <taxon>Cantharellales</taxon>
        <taxon>Ceratobasidiaceae</taxon>
        <taxon>Ceratobasidium</taxon>
    </lineage>
</organism>
<evidence type="ECO:0000256" key="9">
    <source>
        <dbReference type="ARBA" id="ARBA00023004"/>
    </source>
</evidence>
<dbReference type="PANTHER" id="PTHR11903:SF37">
    <property type="entry name" value="PSI-PRODUCING OXYGENASE A"/>
    <property type="match status" value="1"/>
</dbReference>
<comment type="catalytic activity">
    <reaction evidence="1">
        <text>(9Z,12Z)-octadecadienoate + O2 = (8R,9Z,12Z)-8-hydroperoxyoctadeca-9,12-dienoate</text>
        <dbReference type="Rhea" id="RHEA:25395"/>
        <dbReference type="ChEBI" id="CHEBI:15379"/>
        <dbReference type="ChEBI" id="CHEBI:30245"/>
        <dbReference type="ChEBI" id="CHEBI:58659"/>
        <dbReference type="EC" id="1.13.11.60"/>
    </reaction>
</comment>
<keyword evidence="14" id="KW-1185">Reference proteome</keyword>
<dbReference type="GO" id="GO:0006979">
    <property type="term" value="P:response to oxidative stress"/>
    <property type="evidence" value="ECO:0007669"/>
    <property type="project" value="InterPro"/>
</dbReference>
<keyword evidence="10" id="KW-0413">Isomerase</keyword>
<keyword evidence="8" id="KW-0560">Oxidoreductase</keyword>
<keyword evidence="4" id="KW-0575">Peroxidase</keyword>
<evidence type="ECO:0000256" key="5">
    <source>
        <dbReference type="ARBA" id="ARBA00022617"/>
    </source>
</evidence>
<dbReference type="GO" id="GO:0004601">
    <property type="term" value="F:peroxidase activity"/>
    <property type="evidence" value="ECO:0007669"/>
    <property type="project" value="UniProtKB-KW"/>
</dbReference>
<dbReference type="GO" id="GO:0006631">
    <property type="term" value="P:fatty acid metabolic process"/>
    <property type="evidence" value="ECO:0007669"/>
    <property type="project" value="UniProtKB-ARBA"/>
</dbReference>
<keyword evidence="7" id="KW-0223">Dioxygenase</keyword>
<name>A0A5N5QQS9_9AGAM</name>
<evidence type="ECO:0000256" key="7">
    <source>
        <dbReference type="ARBA" id="ARBA00022964"/>
    </source>
</evidence>
<dbReference type="Pfam" id="PF00067">
    <property type="entry name" value="p450"/>
    <property type="match status" value="1"/>
</dbReference>
<evidence type="ECO:0000313" key="13">
    <source>
        <dbReference type="EMBL" id="KAB5593913.1"/>
    </source>
</evidence>
<dbReference type="PANTHER" id="PTHR11903">
    <property type="entry name" value="PROSTAGLANDIN G/H SYNTHASE"/>
    <property type="match status" value="1"/>
</dbReference>
<dbReference type="InterPro" id="IPR037120">
    <property type="entry name" value="Haem_peroxidase_sf_animal"/>
</dbReference>
<sequence>MTGDDERIDVEGAIRATMYSLRVVSRSAGKGIMELFCFSEDESPRAITPIDRAGRFDCCWKREKPCVILVAPRTCNIMNVCAVNGQVTSSNPRGWITEIGRGWAGGQNAIDTTLAKVADLADTARLSSRPLPNAPDGLSDAQAAAAMYNRSDRRVLLARAIDDLRGQVKRGAPLKIDADTALAFADALINSRIKMVGLDDRKMLLEYVFVALSRLQPGGLAQQKLQDAVITLLYADLPHPPAANVSPTSRFREPDGGGNNPNMPDLGRAGTPYARSVSSTTPIPPSSLPSPELIFDTLLRRDTPGGTPHPAGVSSLLFSFAVLVIHSLFRTSPGSMWINDTSSYLDLSPLYGHTLEGQMKVRRNDGTGRLYEDVFAENRLLLMPPAVSALLVLFCRNHNYIATKLLQINENGTFKDPKEFSPTGSPGKAGTYANDHSPTQGHASPGPSSASHERDWSDMTGSVTGSSLFSHGAGGTSTAYTSPVASRFLGLANSNGKPRPPLEEQDHVIFNTARLINCGFFMHIILSDYIGAILGLTREGSSYSLNPLEEIRGADHQFIPRGEGNSCSVEFNLLYRWHATLSAADEKWTEQMMKSKFGDVAPQDITLQMFMQKVAEDKFSAPVDPRDWTFHNKHGDALKRDKTTGRFEDGELAELLHDAAETVSCAFSARNTPEVLRIVEILGINQARKWGVCTLNEFRKFIGLKRELTVGLVAGSWLMRLAVAFEKFEDWNPRKEIAEAARGLYGHPDNLELYVGMQAEESKPVISGAGLCPGYTISRAILADAVALTRGDRYLTTDFTPQNLSVWGFQDCQRDINNGAFGGILSKVLMRNLPEHYTFNSVYALFPFLVPSQMKKHLEDLEVAHLYDFKRPTEARKTVGVNSYQAVRTVLGDSKLFKATYDAHMKELTNGYGFFLAMDDPAKHQRDMNVMHKAMVSQAALDRNAGWYAAKTTELIRIKSFSMAKSSTRSVDIVRDVLNLVPVYWVSQELAGLPLKCQGNEDGLITEQEMYLMMTVVFTYIFLNVEPLNGWQLRDKAKQTADKLQDIIRGHLEAIASKGRISIAGIRAFVTDRFFGDDDGAQEFLTHLYKNRGDLTIDQLTYNVFGCMIASVSNYAQAATQIVDFYLDDARAAERAVVCDLSRQNTPESESKLAGYVREAMRLSPQAPGIFRDVTQETTLQDGKEVIHLNAHNRLFVSLANANLDPEAFPDPLVVNPDRPATSYNLFGFGMHKCMGDQFTEKTMPAVIKTIFKLKNVRRAPGASGKLRSFTQNLYGTKQTMYLNAKGMVSPWPASMVIQYDE</sequence>
<evidence type="ECO:0000313" key="14">
    <source>
        <dbReference type="Proteomes" id="UP000383932"/>
    </source>
</evidence>
<feature type="region of interest" description="Disordered" evidence="12">
    <location>
        <begin position="243"/>
        <end position="285"/>
    </location>
</feature>
<evidence type="ECO:0000256" key="1">
    <source>
        <dbReference type="ARBA" id="ARBA00000699"/>
    </source>
</evidence>
<dbReference type="EC" id="1.13.11.60" evidence="3"/>
<dbReference type="PROSITE" id="PS00086">
    <property type="entry name" value="CYTOCHROME_P450"/>
    <property type="match status" value="1"/>
</dbReference>
<dbReference type="GO" id="GO:0016853">
    <property type="term" value="F:isomerase activity"/>
    <property type="evidence" value="ECO:0007669"/>
    <property type="project" value="UniProtKB-KW"/>
</dbReference>
<evidence type="ECO:0000256" key="8">
    <source>
        <dbReference type="ARBA" id="ARBA00023002"/>
    </source>
</evidence>
<proteinExistence type="predicted"/>
<dbReference type="Gene3D" id="1.10.630.10">
    <property type="entry name" value="Cytochrome P450"/>
    <property type="match status" value="1"/>
</dbReference>
<dbReference type="GO" id="GO:0020037">
    <property type="term" value="F:heme binding"/>
    <property type="evidence" value="ECO:0007669"/>
    <property type="project" value="InterPro"/>
</dbReference>
<dbReference type="GO" id="GO:0052878">
    <property type="term" value="F:linoleate 8R-lipoxygenase activity"/>
    <property type="evidence" value="ECO:0007669"/>
    <property type="project" value="UniProtKB-EC"/>
</dbReference>
<keyword evidence="6 11" id="KW-0479">Metal-binding</keyword>
<dbReference type="InterPro" id="IPR001128">
    <property type="entry name" value="Cyt_P450"/>
</dbReference>
<protein>
    <recommendedName>
        <fullName evidence="3">linoleate 8R-lipoxygenase</fullName>
        <ecNumber evidence="3">1.13.11.60</ecNumber>
    </recommendedName>
</protein>
<dbReference type="PROSITE" id="PS50292">
    <property type="entry name" value="PEROXIDASE_3"/>
    <property type="match status" value="1"/>
</dbReference>